<dbReference type="EMBL" id="CCKQ01005626">
    <property type="protein sequence ID" value="CDW76875.1"/>
    <property type="molecule type" value="Genomic_DNA"/>
</dbReference>
<evidence type="ECO:0000256" key="8">
    <source>
        <dbReference type="ARBA" id="ARBA00048679"/>
    </source>
</evidence>
<dbReference type="OrthoDB" id="248923at2759"/>
<comment type="catalytic activity">
    <reaction evidence="8">
        <text>L-seryl-[protein] + ATP = O-phospho-L-seryl-[protein] + ADP + H(+)</text>
        <dbReference type="Rhea" id="RHEA:17989"/>
        <dbReference type="Rhea" id="RHEA-COMP:9863"/>
        <dbReference type="Rhea" id="RHEA-COMP:11604"/>
        <dbReference type="ChEBI" id="CHEBI:15378"/>
        <dbReference type="ChEBI" id="CHEBI:29999"/>
        <dbReference type="ChEBI" id="CHEBI:30616"/>
        <dbReference type="ChEBI" id="CHEBI:83421"/>
        <dbReference type="ChEBI" id="CHEBI:456216"/>
        <dbReference type="EC" id="2.7.11.1"/>
    </reaction>
</comment>
<evidence type="ECO:0000256" key="2">
    <source>
        <dbReference type="ARBA" id="ARBA00022527"/>
    </source>
</evidence>
<keyword evidence="12" id="KW-1185">Reference proteome</keyword>
<accession>A0A078A5Q4</accession>
<keyword evidence="2" id="KW-0723">Serine/threonine-protein kinase</keyword>
<comment type="catalytic activity">
    <reaction evidence="7">
        <text>L-threonyl-[protein] + ATP = O-phospho-L-threonyl-[protein] + ADP + H(+)</text>
        <dbReference type="Rhea" id="RHEA:46608"/>
        <dbReference type="Rhea" id="RHEA-COMP:11060"/>
        <dbReference type="Rhea" id="RHEA-COMP:11605"/>
        <dbReference type="ChEBI" id="CHEBI:15378"/>
        <dbReference type="ChEBI" id="CHEBI:30013"/>
        <dbReference type="ChEBI" id="CHEBI:30616"/>
        <dbReference type="ChEBI" id="CHEBI:61977"/>
        <dbReference type="ChEBI" id="CHEBI:456216"/>
        <dbReference type="EC" id="2.7.11.1"/>
    </reaction>
</comment>
<dbReference type="InterPro" id="IPR011009">
    <property type="entry name" value="Kinase-like_dom_sf"/>
</dbReference>
<dbReference type="Pfam" id="PF00069">
    <property type="entry name" value="Pkinase"/>
    <property type="match status" value="1"/>
</dbReference>
<dbReference type="PANTHER" id="PTHR44899">
    <property type="entry name" value="CAMK FAMILY PROTEIN KINASE"/>
    <property type="match status" value="1"/>
</dbReference>
<evidence type="ECO:0000313" key="12">
    <source>
        <dbReference type="Proteomes" id="UP000039865"/>
    </source>
</evidence>
<name>A0A078A5Q4_STYLE</name>
<evidence type="ECO:0000256" key="9">
    <source>
        <dbReference type="SAM" id="MobiDB-lite"/>
    </source>
</evidence>
<sequence>MMEQIKELKLKMPQMKQEFWHQLIIRMLSVTKKLSLIRMITHCEYADGGNLQEYIEYLEESNKLMPEDEALHIFVQIVKGLSALHSLKIIHRDLKSANVFMTKKKQIKIGDMNVAKILKGQFGSTQTGTPYYAGPEIWLQTPQYLAVDIWSLGCILFEMLSYYPPFNGDDMKLLANSIVHDQPIDIPLEFSQDINRLIKKLLMKNPLKRPNCSQILEYEIIQSYLNNQPSLYQQYENLENRQVKSKLAKTIKQPKDFYFMNTGDFPEKNYAKKIEDASNQRDQKTEGYILDWKFKKRQRQDIVKKFRFVGLDDVRVPFKKINQYEEEIENQKYQEEKDVNDYIIKKRNHRRVEKDEKQLPIFTHKVGILIDFDSRKKPSKQSGDNNDQNYREQELSKEASMSYQFGYRDRFLDQSQSNIQKPVVKIARFRDEDQEKRIKINMYQGLNIGIKSNLNDSKLITNDTQAVEEKNENREKLADYTLKKRNSGDFNQLSNIKDNFIPQKKRAISRTIQNINQKLDQDTINKNIQHAQNEYISIQSTKEVQKGRSLSPFVKSGMTQVNSQNQINKTIIIQQSDAQQLKQYQDFREMGDYSSNILDSISRAYSNQKPVYYNVKQSDQDVSRNQLYHSSIKSTRTQSDYQSTNKKNTIDHFSSDTYGQRLKMIQKEYIF</sequence>
<protein>
    <recommendedName>
        <fullName evidence="1">non-specific serine/threonine protein kinase</fullName>
        <ecNumber evidence="1">2.7.11.1</ecNumber>
    </recommendedName>
</protein>
<evidence type="ECO:0000313" key="11">
    <source>
        <dbReference type="EMBL" id="CDW76875.1"/>
    </source>
</evidence>
<dbReference type="PANTHER" id="PTHR44899:SF3">
    <property type="entry name" value="SERINE_THREONINE-PROTEIN KINASE NEK1"/>
    <property type="match status" value="1"/>
</dbReference>
<evidence type="ECO:0000256" key="6">
    <source>
        <dbReference type="ARBA" id="ARBA00022840"/>
    </source>
</evidence>
<dbReference type="SMART" id="SM00220">
    <property type="entry name" value="S_TKc"/>
    <property type="match status" value="1"/>
</dbReference>
<proteinExistence type="predicted"/>
<feature type="domain" description="Protein kinase" evidence="10">
    <location>
        <begin position="1"/>
        <end position="225"/>
    </location>
</feature>
<dbReference type="PROSITE" id="PS00108">
    <property type="entry name" value="PROTEIN_KINASE_ST"/>
    <property type="match status" value="1"/>
</dbReference>
<keyword evidence="3" id="KW-0808">Transferase</keyword>
<evidence type="ECO:0000256" key="1">
    <source>
        <dbReference type="ARBA" id="ARBA00012513"/>
    </source>
</evidence>
<evidence type="ECO:0000256" key="4">
    <source>
        <dbReference type="ARBA" id="ARBA00022741"/>
    </source>
</evidence>
<feature type="region of interest" description="Disordered" evidence="9">
    <location>
        <begin position="373"/>
        <end position="396"/>
    </location>
</feature>
<dbReference type="InterPro" id="IPR051131">
    <property type="entry name" value="NEK_Ser/Thr_kinase_NIMA"/>
</dbReference>
<dbReference type="SUPFAM" id="SSF56112">
    <property type="entry name" value="Protein kinase-like (PK-like)"/>
    <property type="match status" value="1"/>
</dbReference>
<dbReference type="GO" id="GO:0004674">
    <property type="term" value="F:protein serine/threonine kinase activity"/>
    <property type="evidence" value="ECO:0007669"/>
    <property type="project" value="UniProtKB-KW"/>
</dbReference>
<dbReference type="Gene3D" id="1.10.510.10">
    <property type="entry name" value="Transferase(Phosphotransferase) domain 1"/>
    <property type="match status" value="1"/>
</dbReference>
<evidence type="ECO:0000256" key="5">
    <source>
        <dbReference type="ARBA" id="ARBA00022777"/>
    </source>
</evidence>
<dbReference type="InterPro" id="IPR000719">
    <property type="entry name" value="Prot_kinase_dom"/>
</dbReference>
<dbReference type="InterPro" id="IPR008271">
    <property type="entry name" value="Ser/Thr_kinase_AS"/>
</dbReference>
<dbReference type="GO" id="GO:0005524">
    <property type="term" value="F:ATP binding"/>
    <property type="evidence" value="ECO:0007669"/>
    <property type="project" value="UniProtKB-KW"/>
</dbReference>
<dbReference type="EC" id="2.7.11.1" evidence="1"/>
<dbReference type="AlphaFoldDB" id="A0A078A5Q4"/>
<gene>
    <name evidence="11" type="primary">Contig10044.g10732</name>
    <name evidence="11" type="ORF">STYLEM_5840</name>
</gene>
<dbReference type="Proteomes" id="UP000039865">
    <property type="component" value="Unassembled WGS sequence"/>
</dbReference>
<organism evidence="11 12">
    <name type="scientific">Stylonychia lemnae</name>
    <name type="common">Ciliate</name>
    <dbReference type="NCBI Taxonomy" id="5949"/>
    <lineage>
        <taxon>Eukaryota</taxon>
        <taxon>Sar</taxon>
        <taxon>Alveolata</taxon>
        <taxon>Ciliophora</taxon>
        <taxon>Intramacronucleata</taxon>
        <taxon>Spirotrichea</taxon>
        <taxon>Stichotrichia</taxon>
        <taxon>Sporadotrichida</taxon>
        <taxon>Oxytrichidae</taxon>
        <taxon>Stylonychinae</taxon>
        <taxon>Stylonychia</taxon>
    </lineage>
</organism>
<evidence type="ECO:0000256" key="3">
    <source>
        <dbReference type="ARBA" id="ARBA00022679"/>
    </source>
</evidence>
<evidence type="ECO:0000256" key="7">
    <source>
        <dbReference type="ARBA" id="ARBA00047899"/>
    </source>
</evidence>
<keyword evidence="5 11" id="KW-0418">Kinase</keyword>
<dbReference type="InParanoid" id="A0A078A5Q4"/>
<dbReference type="PROSITE" id="PS50011">
    <property type="entry name" value="PROTEIN_KINASE_DOM"/>
    <property type="match status" value="1"/>
</dbReference>
<evidence type="ECO:0000259" key="10">
    <source>
        <dbReference type="PROSITE" id="PS50011"/>
    </source>
</evidence>
<reference evidence="11 12" key="1">
    <citation type="submission" date="2014-06" db="EMBL/GenBank/DDBJ databases">
        <authorList>
            <person name="Swart Estienne"/>
        </authorList>
    </citation>
    <scope>NUCLEOTIDE SEQUENCE [LARGE SCALE GENOMIC DNA]</scope>
    <source>
        <strain evidence="11 12">130c</strain>
    </source>
</reference>
<keyword evidence="4" id="KW-0547">Nucleotide-binding</keyword>
<keyword evidence="6" id="KW-0067">ATP-binding</keyword>